<organism evidence="2 3">
    <name type="scientific">Gilvimarinus gilvus</name>
    <dbReference type="NCBI Taxonomy" id="3058038"/>
    <lineage>
        <taxon>Bacteria</taxon>
        <taxon>Pseudomonadati</taxon>
        <taxon>Pseudomonadota</taxon>
        <taxon>Gammaproteobacteria</taxon>
        <taxon>Cellvibrionales</taxon>
        <taxon>Cellvibrionaceae</taxon>
        <taxon>Gilvimarinus</taxon>
    </lineage>
</organism>
<dbReference type="RefSeq" id="WP_302721984.1">
    <property type="nucleotide sequence ID" value="NZ_JAULRU010000418.1"/>
</dbReference>
<reference evidence="2 3" key="1">
    <citation type="submission" date="2023-11" db="EMBL/GenBank/DDBJ databases">
        <title>Gilvimarinus fulvus sp. nov., isolated from the surface of Kelp.</title>
        <authorList>
            <person name="Sun Y.Y."/>
            <person name="Gong Y."/>
            <person name="Du Z.J."/>
        </authorList>
    </citation>
    <scope>NUCLEOTIDE SEQUENCE [LARGE SCALE GENOMIC DNA]</scope>
    <source>
        <strain evidence="2 3">SDUM040013</strain>
    </source>
</reference>
<proteinExistence type="predicted"/>
<evidence type="ECO:0000259" key="1">
    <source>
        <dbReference type="Pfam" id="PF01882"/>
    </source>
</evidence>
<name>A0ABU4RWZ2_9GAMM</name>
<accession>A0ABU4RWZ2</accession>
<feature type="domain" description="DUF58" evidence="1">
    <location>
        <begin position="59"/>
        <end position="278"/>
    </location>
</feature>
<gene>
    <name evidence="2" type="ORF">SCD92_08540</name>
</gene>
<protein>
    <submittedName>
        <fullName evidence="2">DUF58 domain-containing protein</fullName>
    </submittedName>
</protein>
<dbReference type="PANTHER" id="PTHR33608">
    <property type="entry name" value="BLL2464 PROTEIN"/>
    <property type="match status" value="1"/>
</dbReference>
<dbReference type="PANTHER" id="PTHR33608:SF12">
    <property type="entry name" value="DUF58 DOMAIN-CONTAINING PROTEIN"/>
    <property type="match status" value="1"/>
</dbReference>
<comment type="caution">
    <text evidence="2">The sequence shown here is derived from an EMBL/GenBank/DDBJ whole genome shotgun (WGS) entry which is preliminary data.</text>
</comment>
<dbReference type="InterPro" id="IPR002881">
    <property type="entry name" value="DUF58"/>
</dbReference>
<dbReference type="Pfam" id="PF01882">
    <property type="entry name" value="DUF58"/>
    <property type="match status" value="1"/>
</dbReference>
<keyword evidence="3" id="KW-1185">Reference proteome</keyword>
<evidence type="ECO:0000313" key="3">
    <source>
        <dbReference type="Proteomes" id="UP001273505"/>
    </source>
</evidence>
<sequence length="318" mass="36224">MSINQANQNGHGAYCSVSGLLRERFNSRDLKLFAPHPVRSAQTGRFRTRFRGRGVDFEEVRLYQAGDDIRSIDWRVTARTQVPHTKLYSEERERPVYLLCDQRSCQFFGSVQHFKSTLACHIASCIGWAALSSGDRVGSLVFGDHDFHDSRPKRSKHAVLQMIHLLEQYNRALTSPISDAQSVSLAQILSDGRRIAKPGSALFVISDFSDLDSAAEKELFHMSRHLDVTLIQVFDPLERQLASRTALAISDGDQRKLLPVHQKNFQQAFESLAQRKQQQLTDVCTRLQIELLPISTADDYVKLLRQRFTASPRMARRR</sequence>
<evidence type="ECO:0000313" key="2">
    <source>
        <dbReference type="EMBL" id="MDX6849405.1"/>
    </source>
</evidence>
<dbReference type="EMBL" id="JAXAFO010000011">
    <property type="protein sequence ID" value="MDX6849405.1"/>
    <property type="molecule type" value="Genomic_DNA"/>
</dbReference>
<dbReference type="Proteomes" id="UP001273505">
    <property type="component" value="Unassembled WGS sequence"/>
</dbReference>